<evidence type="ECO:0000313" key="2">
    <source>
        <dbReference type="Proteomes" id="UP000005268"/>
    </source>
</evidence>
<proteinExistence type="predicted"/>
<dbReference type="HOGENOM" id="CLU_2809196_0_0_6"/>
<sequence length="67" mass="7200">MLGRLERVQRDLLENACGAWEVLLLVGQVGRAQAQQGGVFCRLAGSGLFEQLLDAGIRGAWQFAQAG</sequence>
<accession>I3USD0</accession>
<dbReference type="PATRIC" id="fig|231023.4.peg.1465"/>
<evidence type="ECO:0000313" key="1">
    <source>
        <dbReference type="EMBL" id="AFK68401.1"/>
    </source>
</evidence>
<gene>
    <name evidence="1" type="ORF">YSA_03011</name>
</gene>
<dbReference type="KEGG" id="ppi:YSA_03011"/>
<organism evidence="1 2">
    <name type="scientific">Pseudomonas putida ND6</name>
    <dbReference type="NCBI Taxonomy" id="231023"/>
    <lineage>
        <taxon>Bacteria</taxon>
        <taxon>Pseudomonadati</taxon>
        <taxon>Pseudomonadota</taxon>
        <taxon>Gammaproteobacteria</taxon>
        <taxon>Pseudomonadales</taxon>
        <taxon>Pseudomonadaceae</taxon>
        <taxon>Pseudomonas</taxon>
    </lineage>
</organism>
<dbReference type="Proteomes" id="UP000005268">
    <property type="component" value="Chromosome"/>
</dbReference>
<reference evidence="1 2" key="1">
    <citation type="journal article" date="2012" name="J. Bacteriol.">
        <title>Complete Genome Sequence of the Naphthalene-Degrading Pseudomonas putida Strain ND6.</title>
        <authorList>
            <person name="Li S."/>
            <person name="Zhao H."/>
            <person name="Li Y."/>
            <person name="Niu S."/>
            <person name="Cai B."/>
        </authorList>
    </citation>
    <scope>NUCLEOTIDE SEQUENCE [LARGE SCALE GENOMIC DNA]</scope>
    <source>
        <strain evidence="1 2">ND6</strain>
    </source>
</reference>
<dbReference type="AlphaFoldDB" id="I3USD0"/>
<dbReference type="EMBL" id="CP003588">
    <property type="protein sequence ID" value="AFK68401.1"/>
    <property type="molecule type" value="Genomic_DNA"/>
</dbReference>
<name>I3USD0_PSEPU</name>
<protein>
    <submittedName>
        <fullName evidence="1">Uncharacterized protein</fullName>
    </submittedName>
</protein>